<evidence type="ECO:0000256" key="7">
    <source>
        <dbReference type="SAM" id="Phobius"/>
    </source>
</evidence>
<dbReference type="AlphaFoldDB" id="A0A640VPS3"/>
<dbReference type="Proteomes" id="UP000436522">
    <property type="component" value="Unassembled WGS sequence"/>
</dbReference>
<dbReference type="OrthoDB" id="354287at2"/>
<keyword evidence="7" id="KW-0472">Membrane</keyword>
<feature type="domain" description="Methyl-accepting transducer" evidence="8">
    <location>
        <begin position="577"/>
        <end position="806"/>
    </location>
</feature>
<dbReference type="InterPro" id="IPR003660">
    <property type="entry name" value="HAMP_dom"/>
</dbReference>
<dbReference type="InterPro" id="IPR004090">
    <property type="entry name" value="Chemotax_Me-accpt_rcpt"/>
</dbReference>
<keyword evidence="2" id="KW-0145">Chemotaxis</keyword>
<evidence type="ECO:0000256" key="3">
    <source>
        <dbReference type="ARBA" id="ARBA00029447"/>
    </source>
</evidence>
<evidence type="ECO:0000256" key="4">
    <source>
        <dbReference type="PROSITE-ProRule" id="PRU00284"/>
    </source>
</evidence>
<dbReference type="CDD" id="cd06225">
    <property type="entry name" value="HAMP"/>
    <property type="match status" value="1"/>
</dbReference>
<dbReference type="GO" id="GO:0006935">
    <property type="term" value="P:chemotaxis"/>
    <property type="evidence" value="ECO:0007669"/>
    <property type="project" value="UniProtKB-KW"/>
</dbReference>
<dbReference type="GO" id="GO:0004888">
    <property type="term" value="F:transmembrane signaling receptor activity"/>
    <property type="evidence" value="ECO:0007669"/>
    <property type="project" value="InterPro"/>
</dbReference>
<feature type="transmembrane region" description="Helical" evidence="7">
    <location>
        <begin position="12"/>
        <end position="33"/>
    </location>
</feature>
<dbReference type="Gene3D" id="6.10.340.10">
    <property type="match status" value="1"/>
</dbReference>
<keyword evidence="4" id="KW-0807">Transducer</keyword>
<comment type="similarity">
    <text evidence="3">Belongs to the methyl-accepting chemotaxis (MCP) protein family.</text>
</comment>
<dbReference type="PANTHER" id="PTHR43531:SF11">
    <property type="entry name" value="METHYL-ACCEPTING CHEMOTAXIS PROTEIN 3"/>
    <property type="match status" value="1"/>
</dbReference>
<dbReference type="SMART" id="SM00283">
    <property type="entry name" value="MA"/>
    <property type="match status" value="1"/>
</dbReference>
<dbReference type="SUPFAM" id="SSF158472">
    <property type="entry name" value="HAMP domain-like"/>
    <property type="match status" value="1"/>
</dbReference>
<evidence type="ECO:0000256" key="1">
    <source>
        <dbReference type="ARBA" id="ARBA00004370"/>
    </source>
</evidence>
<dbReference type="Pfam" id="PF00015">
    <property type="entry name" value="MCPsignal"/>
    <property type="match status" value="1"/>
</dbReference>
<dbReference type="Pfam" id="PF12729">
    <property type="entry name" value="4HB_MCP_1"/>
    <property type="match status" value="1"/>
</dbReference>
<sequence length="865" mass="92223">MLKNLSIGAKTTIGIAALIAFGICVVTVSLMSISKINGTLNQITDVATPTVETAADVTYFVKEAHKISVEILADEEPADIADRKEQFYATVERYQAAIAELDDIVTDPVVQSTLEETGTEWPAFFDSAQAMFAAHNIELEEEAKAQQLLSDFEARGTQLINRLADIANAQEIEMQAAENRADDLAALPTTTAQQLNDLIGELFEDDYPAYEAAVQLQLIVAVLEGAAREYMASEDPGALDTIRTEFTDTYAMVAPQFIILNERAESEAERQAFAALEADLEAWVQNSEADEQLFDTHRDMLAAEFEADRLAEELDTAADTMIATLDAVADAADAVSDGADELAAQQVRSGQITMLSLLGAMIAVGGAIVFVNNRMIGQPIKKLTETMEVVSSGDLSVELEASKNTHEIGKMTNAMVVFLDNARKARELDENLKAKEKQEAARKQEEAAREAEREAERLREKEARDKAAEEERIEMMRALGDSIGAVVNEAKVGNFSSRVEANFDDETLKTLSTNVNELMNTVDSGLNAAGAALSRVAQGDLTQTMQGDFKGAFHELQVNTNAMIDSLKDLVGGISGSTDNLAHSSAELSGTADALSKQTEQNAAALEQTSAALEELSASFKQVDQNISSANDNARVASASAKEGSSVAVQAAEAMTRINEASGEISKVISVINDIAFQINLLALNAGVEAARAGEAGRGFSVVASEVRQLAQRASEASNEIAGVISRSDTAVSDGVEKVNDAEVALQKISESVIDVSSSIEEVAQAISEQVNGVAEINSAVAQVDRNTQKQAASFEEVTAASKVLSNEAEGLKKSTARFHTGSEVIAFKSETPASAPPPPAPEKKKVAPPAAGNLAQDLDGWDEF</sequence>
<comment type="caution">
    <text evidence="10">The sequence shown here is derived from an EMBL/GenBank/DDBJ whole genome shotgun (WGS) entry which is preliminary data.</text>
</comment>
<feature type="region of interest" description="Disordered" evidence="6">
    <location>
        <begin position="824"/>
        <end position="865"/>
    </location>
</feature>
<dbReference type="PANTHER" id="PTHR43531">
    <property type="entry name" value="PROTEIN ICFG"/>
    <property type="match status" value="1"/>
</dbReference>
<dbReference type="GO" id="GO:0007165">
    <property type="term" value="P:signal transduction"/>
    <property type="evidence" value="ECO:0007669"/>
    <property type="project" value="UniProtKB-KW"/>
</dbReference>
<evidence type="ECO:0000256" key="5">
    <source>
        <dbReference type="SAM" id="Coils"/>
    </source>
</evidence>
<keyword evidence="7" id="KW-0812">Transmembrane</keyword>
<keyword evidence="5" id="KW-0175">Coiled coil</keyword>
<evidence type="ECO:0000256" key="2">
    <source>
        <dbReference type="ARBA" id="ARBA00022500"/>
    </source>
</evidence>
<dbReference type="RefSeq" id="WP_159975535.1">
    <property type="nucleotide sequence ID" value="NZ_BLIV01000002.1"/>
</dbReference>
<feature type="coiled-coil region" evidence="5">
    <location>
        <begin position="160"/>
        <end position="187"/>
    </location>
</feature>
<dbReference type="PROSITE" id="PS50111">
    <property type="entry name" value="CHEMOTAXIS_TRANSDUC_2"/>
    <property type="match status" value="1"/>
</dbReference>
<dbReference type="InterPro" id="IPR004089">
    <property type="entry name" value="MCPsignal_dom"/>
</dbReference>
<dbReference type="PROSITE" id="PS50885">
    <property type="entry name" value="HAMP"/>
    <property type="match status" value="2"/>
</dbReference>
<gene>
    <name evidence="10" type="ORF">So717_14350</name>
</gene>
<keyword evidence="7" id="KW-1133">Transmembrane helix</keyword>
<reference evidence="10 11" key="1">
    <citation type="submission" date="2019-12" db="EMBL/GenBank/DDBJ databases">
        <title>Roseobacter cerasinus sp. nov., isolated from seawater around aquaculture.</title>
        <authorList>
            <person name="Muramatsu S."/>
            <person name="Takabe Y."/>
            <person name="Mori K."/>
            <person name="Takaichi S."/>
            <person name="Hanada S."/>
        </authorList>
    </citation>
    <scope>NUCLEOTIDE SEQUENCE [LARGE SCALE GENOMIC DNA]</scope>
    <source>
        <strain evidence="10 11">AI77</strain>
    </source>
</reference>
<feature type="domain" description="HAMP" evidence="9">
    <location>
        <begin position="374"/>
        <end position="427"/>
    </location>
</feature>
<dbReference type="Gene3D" id="1.10.287.950">
    <property type="entry name" value="Methyl-accepting chemotaxis protein"/>
    <property type="match status" value="1"/>
</dbReference>
<dbReference type="SUPFAM" id="SSF58104">
    <property type="entry name" value="Methyl-accepting chemotaxis protein (MCP) signaling domain"/>
    <property type="match status" value="1"/>
</dbReference>
<dbReference type="SMART" id="SM00304">
    <property type="entry name" value="HAMP"/>
    <property type="match status" value="2"/>
</dbReference>
<feature type="coiled-coil region" evidence="5">
    <location>
        <begin position="596"/>
        <end position="633"/>
    </location>
</feature>
<dbReference type="GO" id="GO:0016020">
    <property type="term" value="C:membrane"/>
    <property type="evidence" value="ECO:0007669"/>
    <property type="project" value="UniProtKB-SubCell"/>
</dbReference>
<dbReference type="FunFam" id="1.10.287.950:FF:000001">
    <property type="entry name" value="Methyl-accepting chemotaxis sensory transducer"/>
    <property type="match status" value="1"/>
</dbReference>
<evidence type="ECO:0000259" key="8">
    <source>
        <dbReference type="PROSITE" id="PS50111"/>
    </source>
</evidence>
<name>A0A640VPS3_9RHOB</name>
<dbReference type="InterPro" id="IPR024478">
    <property type="entry name" value="HlyB_4HB_MCP"/>
</dbReference>
<protein>
    <recommendedName>
        <fullName evidence="12">Methyl-accepting chemotaxis protein</fullName>
    </recommendedName>
</protein>
<proteinExistence type="inferred from homology"/>
<evidence type="ECO:0000313" key="11">
    <source>
        <dbReference type="Proteomes" id="UP000436522"/>
    </source>
</evidence>
<dbReference type="Pfam" id="PF00672">
    <property type="entry name" value="HAMP"/>
    <property type="match status" value="1"/>
</dbReference>
<dbReference type="Pfam" id="PF18947">
    <property type="entry name" value="HAMP_2"/>
    <property type="match status" value="1"/>
</dbReference>
<accession>A0A640VPS3</accession>
<feature type="region of interest" description="Disordered" evidence="6">
    <location>
        <begin position="433"/>
        <end position="468"/>
    </location>
</feature>
<keyword evidence="11" id="KW-1185">Reference proteome</keyword>
<feature type="domain" description="HAMP" evidence="9">
    <location>
        <begin position="520"/>
        <end position="572"/>
    </location>
</feature>
<dbReference type="EMBL" id="BLIV01000002">
    <property type="protein sequence ID" value="GFE49682.1"/>
    <property type="molecule type" value="Genomic_DNA"/>
</dbReference>
<evidence type="ECO:0000259" key="9">
    <source>
        <dbReference type="PROSITE" id="PS50885"/>
    </source>
</evidence>
<evidence type="ECO:0008006" key="12">
    <source>
        <dbReference type="Google" id="ProtNLM"/>
    </source>
</evidence>
<dbReference type="InterPro" id="IPR051310">
    <property type="entry name" value="MCP_chemotaxis"/>
</dbReference>
<organism evidence="10 11">
    <name type="scientific">Roseobacter cerasinus</name>
    <dbReference type="NCBI Taxonomy" id="2602289"/>
    <lineage>
        <taxon>Bacteria</taxon>
        <taxon>Pseudomonadati</taxon>
        <taxon>Pseudomonadota</taxon>
        <taxon>Alphaproteobacteria</taxon>
        <taxon>Rhodobacterales</taxon>
        <taxon>Roseobacteraceae</taxon>
        <taxon>Roseobacter</taxon>
    </lineage>
</organism>
<evidence type="ECO:0000313" key="10">
    <source>
        <dbReference type="EMBL" id="GFE49682.1"/>
    </source>
</evidence>
<evidence type="ECO:0000256" key="6">
    <source>
        <dbReference type="SAM" id="MobiDB-lite"/>
    </source>
</evidence>
<dbReference type="PRINTS" id="PR00260">
    <property type="entry name" value="CHEMTRNSDUCR"/>
</dbReference>
<comment type="subcellular location">
    <subcellularLocation>
        <location evidence="1">Membrane</location>
    </subcellularLocation>
</comment>